<proteinExistence type="predicted"/>
<evidence type="ECO:0000256" key="2">
    <source>
        <dbReference type="SAM" id="SignalP"/>
    </source>
</evidence>
<evidence type="ECO:0000256" key="1">
    <source>
        <dbReference type="SAM" id="Phobius"/>
    </source>
</evidence>
<dbReference type="EMBL" id="CP002545">
    <property type="protein sequence ID" value="ADY53447.1"/>
    <property type="molecule type" value="Genomic_DNA"/>
</dbReference>
<feature type="signal peptide" evidence="2">
    <location>
        <begin position="1"/>
        <end position="20"/>
    </location>
</feature>
<feature type="chain" id="PRO_5003256809" evidence="2">
    <location>
        <begin position="21"/>
        <end position="251"/>
    </location>
</feature>
<dbReference type="AlphaFoldDB" id="F0S8W0"/>
<dbReference type="eggNOG" id="ENOG5034B7R">
    <property type="taxonomic scope" value="Bacteria"/>
</dbReference>
<keyword evidence="1" id="KW-0812">Transmembrane</keyword>
<dbReference type="OrthoDB" id="879752at2"/>
<keyword evidence="2" id="KW-0732">Signal</keyword>
<keyword evidence="1" id="KW-0472">Membrane</keyword>
<dbReference type="HOGENOM" id="CLU_1106410_0_0_10"/>
<feature type="transmembrane region" description="Helical" evidence="1">
    <location>
        <begin position="217"/>
        <end position="236"/>
    </location>
</feature>
<sequence>MNRILLTLFTFLFICSVSRAQSADDSLYVGLKNGRIIKAKTLELKSPLLAESYLLVNETEKYKTNTVKFYRDLEGYFINASVDNSNERFYKREFKGKISLYSKTYSSYNQSGLGMGGFGGNTGGMMYVGGVTTTNKVEFIQKGDRGGLEKLNYNNLYAAANNNVECVELLRKIKNLRTFSTISYSAGGALILSGIIHTVNLNENSGPPPYPDKKIRFSPLLFAGLGAIVVPSFTIGSKKKKMLKVISIYNQ</sequence>
<dbReference type="RefSeq" id="WP_013633932.1">
    <property type="nucleotide sequence ID" value="NC_015177.1"/>
</dbReference>
<reference evidence="4" key="2">
    <citation type="submission" date="2011-02" db="EMBL/GenBank/DDBJ databases">
        <title>The complete genome of Pedobacter saltans DSM 12145.</title>
        <authorList>
            <consortium name="US DOE Joint Genome Institute (JGI-PGF)"/>
            <person name="Lucas S."/>
            <person name="Copeland A."/>
            <person name="Lapidus A."/>
            <person name="Bruce D."/>
            <person name="Goodwin L."/>
            <person name="Pitluck S."/>
            <person name="Kyrpides N."/>
            <person name="Mavromatis K."/>
            <person name="Pagani I."/>
            <person name="Ivanova N."/>
            <person name="Ovchinnikova G."/>
            <person name="Lu M."/>
            <person name="Detter J.C."/>
            <person name="Han C."/>
            <person name="Land M."/>
            <person name="Hauser L."/>
            <person name="Markowitz V."/>
            <person name="Cheng J.-F."/>
            <person name="Hugenholtz P."/>
            <person name="Woyke T."/>
            <person name="Wu D."/>
            <person name="Tindall B."/>
            <person name="Pomrenke H.G."/>
            <person name="Brambilla E."/>
            <person name="Klenk H.-P."/>
            <person name="Eisen J.A."/>
        </authorList>
    </citation>
    <scope>NUCLEOTIDE SEQUENCE [LARGE SCALE GENOMIC DNA]</scope>
    <source>
        <strain evidence="4">ATCC 51119 / DSM 12145 / JCM 21818 / LMG 10337 / NBRC 100064 / NCIMB 13643</strain>
    </source>
</reference>
<dbReference type="KEGG" id="psn:Pedsa_2908"/>
<keyword evidence="1" id="KW-1133">Transmembrane helix</keyword>
<organism evidence="3 4">
    <name type="scientific">Pseudopedobacter saltans (strain ATCC 51119 / DSM 12145 / JCM 21818 / CCUG 39354 / LMG 10337 / NBRC 100064 / NCIMB 13643)</name>
    <name type="common">Pedobacter saltans</name>
    <dbReference type="NCBI Taxonomy" id="762903"/>
    <lineage>
        <taxon>Bacteria</taxon>
        <taxon>Pseudomonadati</taxon>
        <taxon>Bacteroidota</taxon>
        <taxon>Sphingobacteriia</taxon>
        <taxon>Sphingobacteriales</taxon>
        <taxon>Sphingobacteriaceae</taxon>
        <taxon>Pseudopedobacter</taxon>
    </lineage>
</organism>
<evidence type="ECO:0000313" key="3">
    <source>
        <dbReference type="EMBL" id="ADY53447.1"/>
    </source>
</evidence>
<dbReference type="STRING" id="762903.Pedsa_2908"/>
<dbReference type="Proteomes" id="UP000000310">
    <property type="component" value="Chromosome"/>
</dbReference>
<keyword evidence="4" id="KW-1185">Reference proteome</keyword>
<protein>
    <submittedName>
        <fullName evidence="3">Uncharacterized protein</fullName>
    </submittedName>
</protein>
<accession>F0S8W0</accession>
<name>F0S8W0_PSESL</name>
<gene>
    <name evidence="3" type="ordered locus">Pedsa_2908</name>
</gene>
<reference evidence="3 4" key="1">
    <citation type="journal article" date="2011" name="Stand. Genomic Sci.">
        <title>Complete genome sequence of the gliding, heparinolytic Pedobacter saltans type strain (113).</title>
        <authorList>
            <person name="Liolios K."/>
            <person name="Sikorski J."/>
            <person name="Lu M."/>
            <person name="Nolan M."/>
            <person name="Lapidus A."/>
            <person name="Lucas S."/>
            <person name="Hammon N."/>
            <person name="Deshpande S."/>
            <person name="Cheng J.F."/>
            <person name="Tapia R."/>
            <person name="Han C."/>
            <person name="Goodwin L."/>
            <person name="Pitluck S."/>
            <person name="Huntemann M."/>
            <person name="Ivanova N."/>
            <person name="Pagani I."/>
            <person name="Mavromatis K."/>
            <person name="Ovchinikova G."/>
            <person name="Pati A."/>
            <person name="Chen A."/>
            <person name="Palaniappan K."/>
            <person name="Land M."/>
            <person name="Hauser L."/>
            <person name="Brambilla E.M."/>
            <person name="Kotsyurbenko O."/>
            <person name="Rohde M."/>
            <person name="Tindall B.J."/>
            <person name="Abt B."/>
            <person name="Goker M."/>
            <person name="Detter J.C."/>
            <person name="Woyke T."/>
            <person name="Bristow J."/>
            <person name="Eisen J.A."/>
            <person name="Markowitz V."/>
            <person name="Hugenholtz P."/>
            <person name="Klenk H.P."/>
            <person name="Kyrpides N.C."/>
        </authorList>
    </citation>
    <scope>NUCLEOTIDE SEQUENCE [LARGE SCALE GENOMIC DNA]</scope>
    <source>
        <strain evidence="4">ATCC 51119 / DSM 12145 / JCM 21818 / LMG 10337 / NBRC 100064 / NCIMB 13643</strain>
    </source>
</reference>
<evidence type="ECO:0000313" key="4">
    <source>
        <dbReference type="Proteomes" id="UP000000310"/>
    </source>
</evidence>